<dbReference type="InterPro" id="IPR053157">
    <property type="entry name" value="Sterol_Uptake_Regulator"/>
</dbReference>
<dbReference type="Gene3D" id="4.10.240.10">
    <property type="entry name" value="Zn(2)-C6 fungal-type DNA-binding domain"/>
    <property type="match status" value="1"/>
</dbReference>
<evidence type="ECO:0000256" key="3">
    <source>
        <dbReference type="ARBA" id="ARBA00023163"/>
    </source>
</evidence>
<feature type="domain" description="Zn(2)-C6 fungal-type" evidence="5">
    <location>
        <begin position="13"/>
        <end position="43"/>
    </location>
</feature>
<dbReference type="CDD" id="cd00067">
    <property type="entry name" value="GAL4"/>
    <property type="match status" value="1"/>
</dbReference>
<keyword evidence="4" id="KW-0539">Nucleus</keyword>
<dbReference type="AlphaFoldDB" id="A0A5N6VCA9"/>
<sequence length="423" mass="47950">MPSRRTHHKSRYGCINCKHRRVKCDELRPKCSNCLRRDSECEYGSPASLRWIHGAAFRRQSTRDDATSGQRSRSVTMERSGLMLPERCTGLDDSAVPPPLNLVDLELLMHWKDSTYQIFCRNPHTHSIWQSLVPREALKEPFLMHGILALSAVHLAQTKCVNLRPTTYIGIAVSHQNQALAAFRSSLKNINESNSVAMFAFASIATIHSFAFPQEPGSPGPRSTLDDVCQVIVFAQGVHQIAISAAEYLQNSIFKPLLQWDDLDQILTDDARLSFENLREALYALDTESTRHAYLKAVDSTQDSLAEILGGFNGVAAATRVAIRMPSIYVALLRTYDPLALVILCHYCAVLHRLRHNWCLEDRGARVARAVWFTIGDEWRHLMHWPMQDIFGPDFLAGLDESSRRLRYMYCVVLNTYSYDGNK</sequence>
<evidence type="ECO:0000256" key="1">
    <source>
        <dbReference type="ARBA" id="ARBA00023015"/>
    </source>
</evidence>
<dbReference type="EMBL" id="ML738585">
    <property type="protein sequence ID" value="KAE8168665.1"/>
    <property type="molecule type" value="Genomic_DNA"/>
</dbReference>
<dbReference type="GO" id="GO:0003677">
    <property type="term" value="F:DNA binding"/>
    <property type="evidence" value="ECO:0007669"/>
    <property type="project" value="UniProtKB-KW"/>
</dbReference>
<dbReference type="InterPro" id="IPR001138">
    <property type="entry name" value="Zn2Cys6_DnaBD"/>
</dbReference>
<organism evidence="6 7">
    <name type="scientific">Aspergillus tamarii</name>
    <dbReference type="NCBI Taxonomy" id="41984"/>
    <lineage>
        <taxon>Eukaryota</taxon>
        <taxon>Fungi</taxon>
        <taxon>Dikarya</taxon>
        <taxon>Ascomycota</taxon>
        <taxon>Pezizomycotina</taxon>
        <taxon>Eurotiomycetes</taxon>
        <taxon>Eurotiomycetidae</taxon>
        <taxon>Eurotiales</taxon>
        <taxon>Aspergillaceae</taxon>
        <taxon>Aspergillus</taxon>
        <taxon>Aspergillus subgen. Circumdati</taxon>
    </lineage>
</organism>
<gene>
    <name evidence="6" type="ORF">BDV40DRAFT_251231</name>
</gene>
<dbReference type="PANTHER" id="PTHR47784:SF5">
    <property type="entry name" value="STEROL UPTAKE CONTROL PROTEIN 2"/>
    <property type="match status" value="1"/>
</dbReference>
<dbReference type="PANTHER" id="PTHR47784">
    <property type="entry name" value="STEROL UPTAKE CONTROL PROTEIN 2"/>
    <property type="match status" value="1"/>
</dbReference>
<dbReference type="PROSITE" id="PS00463">
    <property type="entry name" value="ZN2_CY6_FUNGAL_1"/>
    <property type="match status" value="1"/>
</dbReference>
<keyword evidence="7" id="KW-1185">Reference proteome</keyword>
<dbReference type="Proteomes" id="UP000326950">
    <property type="component" value="Unassembled WGS sequence"/>
</dbReference>
<dbReference type="InterPro" id="IPR021858">
    <property type="entry name" value="Fun_TF"/>
</dbReference>
<evidence type="ECO:0000313" key="6">
    <source>
        <dbReference type="EMBL" id="KAE8168665.1"/>
    </source>
</evidence>
<keyword evidence="1" id="KW-0805">Transcription regulation</keyword>
<reference evidence="6 7" key="1">
    <citation type="submission" date="2019-04" db="EMBL/GenBank/DDBJ databases">
        <title>Friends and foes A comparative genomics study of 23 Aspergillus species from section Flavi.</title>
        <authorList>
            <consortium name="DOE Joint Genome Institute"/>
            <person name="Kjaerbolling I."/>
            <person name="Vesth T."/>
            <person name="Frisvad J.C."/>
            <person name="Nybo J.L."/>
            <person name="Theobald S."/>
            <person name="Kildgaard S."/>
            <person name="Isbrandt T."/>
            <person name="Kuo A."/>
            <person name="Sato A."/>
            <person name="Lyhne E.K."/>
            <person name="Kogle M.E."/>
            <person name="Wiebenga A."/>
            <person name="Kun R.S."/>
            <person name="Lubbers R.J."/>
            <person name="Makela M.R."/>
            <person name="Barry K."/>
            <person name="Chovatia M."/>
            <person name="Clum A."/>
            <person name="Daum C."/>
            <person name="Haridas S."/>
            <person name="He G."/>
            <person name="LaButti K."/>
            <person name="Lipzen A."/>
            <person name="Mondo S."/>
            <person name="Riley R."/>
            <person name="Salamov A."/>
            <person name="Simmons B.A."/>
            <person name="Magnuson J.K."/>
            <person name="Henrissat B."/>
            <person name="Mortensen U.H."/>
            <person name="Larsen T.O."/>
            <person name="Devries R.P."/>
            <person name="Grigoriev I.V."/>
            <person name="Machida M."/>
            <person name="Baker S.E."/>
            <person name="Andersen M.R."/>
        </authorList>
    </citation>
    <scope>NUCLEOTIDE SEQUENCE [LARGE SCALE GENOMIC DNA]</scope>
    <source>
        <strain evidence="6 7">CBS 117626</strain>
    </source>
</reference>
<dbReference type="OrthoDB" id="4937900at2759"/>
<dbReference type="SMART" id="SM00066">
    <property type="entry name" value="GAL4"/>
    <property type="match status" value="1"/>
</dbReference>
<protein>
    <submittedName>
        <fullName evidence="6">C6 zinc finger domain protein</fullName>
    </submittedName>
</protein>
<dbReference type="SUPFAM" id="SSF57701">
    <property type="entry name" value="Zn2/Cys6 DNA-binding domain"/>
    <property type="match status" value="1"/>
</dbReference>
<name>A0A5N6VCA9_ASPTM</name>
<accession>A0A5N6VCA9</accession>
<dbReference type="GO" id="GO:0001228">
    <property type="term" value="F:DNA-binding transcription activator activity, RNA polymerase II-specific"/>
    <property type="evidence" value="ECO:0007669"/>
    <property type="project" value="TreeGrafter"/>
</dbReference>
<dbReference type="GO" id="GO:0008270">
    <property type="term" value="F:zinc ion binding"/>
    <property type="evidence" value="ECO:0007669"/>
    <property type="project" value="InterPro"/>
</dbReference>
<keyword evidence="2" id="KW-0238">DNA-binding</keyword>
<proteinExistence type="predicted"/>
<dbReference type="Pfam" id="PF11951">
    <property type="entry name" value="Fungal_trans_2"/>
    <property type="match status" value="1"/>
</dbReference>
<evidence type="ECO:0000259" key="5">
    <source>
        <dbReference type="PROSITE" id="PS50048"/>
    </source>
</evidence>
<dbReference type="Pfam" id="PF00172">
    <property type="entry name" value="Zn_clus"/>
    <property type="match status" value="1"/>
</dbReference>
<dbReference type="InterPro" id="IPR036864">
    <property type="entry name" value="Zn2-C6_fun-type_DNA-bd_sf"/>
</dbReference>
<evidence type="ECO:0000256" key="4">
    <source>
        <dbReference type="ARBA" id="ARBA00023242"/>
    </source>
</evidence>
<dbReference type="PROSITE" id="PS50048">
    <property type="entry name" value="ZN2_CY6_FUNGAL_2"/>
    <property type="match status" value="1"/>
</dbReference>
<keyword evidence="3" id="KW-0804">Transcription</keyword>
<evidence type="ECO:0000313" key="7">
    <source>
        <dbReference type="Proteomes" id="UP000326950"/>
    </source>
</evidence>
<evidence type="ECO:0000256" key="2">
    <source>
        <dbReference type="ARBA" id="ARBA00023125"/>
    </source>
</evidence>